<proteinExistence type="predicted"/>
<evidence type="ECO:0000256" key="1">
    <source>
        <dbReference type="SAM" id="MobiDB-lite"/>
    </source>
</evidence>
<dbReference type="AlphaFoldDB" id="A0A8T5CUF1"/>
<protein>
    <submittedName>
        <fullName evidence="5">Uncharacterized protein</fullName>
    </submittedName>
</protein>
<dbReference type="EMBL" id="JAERQW010000001">
    <property type="protein sequence ID" value="MBS8126741.1"/>
    <property type="molecule type" value="Genomic_DNA"/>
</dbReference>
<evidence type="ECO:0000313" key="6">
    <source>
        <dbReference type="Proteomes" id="UP000679789"/>
    </source>
</evidence>
<dbReference type="RefSeq" id="WP_158546581.1">
    <property type="nucleotide sequence ID" value="NZ_JAERQU010000001.1"/>
</dbReference>
<name>A0A8T5CUF1_HALVO</name>
<dbReference type="Proteomes" id="UP000676028">
    <property type="component" value="Unassembled WGS sequence"/>
</dbReference>
<evidence type="ECO:0000313" key="3">
    <source>
        <dbReference type="EMBL" id="MBS8122873.1"/>
    </source>
</evidence>
<dbReference type="Proteomes" id="UP000678484">
    <property type="component" value="Unassembled WGS sequence"/>
</dbReference>
<accession>A0A8T5CUF1</accession>
<evidence type="ECO:0000313" key="4">
    <source>
        <dbReference type="EMBL" id="MBS8126741.1"/>
    </source>
</evidence>
<sequence>MAGDYWCEECQRWIDSGEVTETSEETKPGAPMRTKYEHNLCGMEVQKAQTEDEGPR</sequence>
<feature type="region of interest" description="Disordered" evidence="1">
    <location>
        <begin position="19"/>
        <end position="56"/>
    </location>
</feature>
<dbReference type="Proteomes" id="UP000679789">
    <property type="component" value="Unassembled WGS sequence"/>
</dbReference>
<dbReference type="EMBL" id="JAERQV010000001">
    <property type="protein sequence ID" value="MBS8122873.1"/>
    <property type="molecule type" value="Genomic_DNA"/>
</dbReference>
<dbReference type="GeneID" id="55575171"/>
<dbReference type="EMBL" id="JAERQX010000001">
    <property type="protein sequence ID" value="MBS8130607.1"/>
    <property type="molecule type" value="Genomic_DNA"/>
</dbReference>
<dbReference type="EMBL" id="JAERQU010000001">
    <property type="protein sequence ID" value="MBS8117861.1"/>
    <property type="molecule type" value="Genomic_DNA"/>
</dbReference>
<comment type="caution">
    <text evidence="5">The sequence shown here is derived from an EMBL/GenBank/DDBJ whole genome shotgun (WGS) entry which is preliminary data.</text>
</comment>
<reference evidence="5" key="1">
    <citation type="journal article" date="2021" name="Nat. Microbiol.">
        <title>Cell division in the archaeon Haloferax volcanii relies on two FtsZ proteins with distinct functions in division ring assembly and constriction.</title>
        <authorList>
            <person name="Liao Y."/>
            <person name="Ithurbide S."/>
            <person name="Evenhuis C."/>
            <person name="Loewe J."/>
            <person name="Duggin I.G."/>
        </authorList>
    </citation>
    <scope>NUCLEOTIDE SEQUENCE</scope>
    <source>
        <strain evidence="2">H98</strain>
        <strain evidence="5">ID112 - delta_ftsZ1_delta_ftsZ2</strain>
        <strain evidence="3">ID76 - delta_ftsZ1</strain>
        <strain evidence="4">ID77 - delta_ftsZ2</strain>
    </source>
</reference>
<evidence type="ECO:0000313" key="5">
    <source>
        <dbReference type="EMBL" id="MBS8130607.1"/>
    </source>
</evidence>
<dbReference type="Proteomes" id="UP000679371">
    <property type="component" value="Unassembled WGS sequence"/>
</dbReference>
<evidence type="ECO:0000313" key="2">
    <source>
        <dbReference type="EMBL" id="MBS8117861.1"/>
    </source>
</evidence>
<organism evidence="5 6">
    <name type="scientific">Haloferax volcanii</name>
    <name type="common">Halobacterium volcanii</name>
    <dbReference type="NCBI Taxonomy" id="2246"/>
    <lineage>
        <taxon>Archaea</taxon>
        <taxon>Methanobacteriati</taxon>
        <taxon>Methanobacteriota</taxon>
        <taxon>Stenosarchaea group</taxon>
        <taxon>Halobacteria</taxon>
        <taxon>Halobacteriales</taxon>
        <taxon>Haloferacaceae</taxon>
        <taxon>Haloferax</taxon>
    </lineage>
</organism>
<gene>
    <name evidence="2" type="ORF">JK351_01595</name>
    <name evidence="5" type="ORF">JK352_01595</name>
    <name evidence="4" type="ORF">JK353_01595</name>
    <name evidence="3" type="ORF">JK354_01595</name>
</gene>